<dbReference type="GO" id="GO:0000329">
    <property type="term" value="C:fungal-type vacuole membrane"/>
    <property type="evidence" value="ECO:0007669"/>
    <property type="project" value="TreeGrafter"/>
</dbReference>
<evidence type="ECO:0000256" key="1">
    <source>
        <dbReference type="ARBA" id="ARBA00004184"/>
    </source>
</evidence>
<name>A0A316UU44_9BASI</name>
<organism evidence="8 9">
    <name type="scientific">Jaminaea rosea</name>
    <dbReference type="NCBI Taxonomy" id="1569628"/>
    <lineage>
        <taxon>Eukaryota</taxon>
        <taxon>Fungi</taxon>
        <taxon>Dikarya</taxon>
        <taxon>Basidiomycota</taxon>
        <taxon>Ustilaginomycotina</taxon>
        <taxon>Exobasidiomycetes</taxon>
        <taxon>Microstromatales</taxon>
        <taxon>Microstromatales incertae sedis</taxon>
        <taxon>Jaminaea</taxon>
    </lineage>
</organism>
<dbReference type="Pfam" id="PF10367">
    <property type="entry name" value="zf-Vps39_C"/>
    <property type="match status" value="1"/>
</dbReference>
<evidence type="ECO:0000256" key="3">
    <source>
        <dbReference type="ARBA" id="ARBA00038201"/>
    </source>
</evidence>
<dbReference type="GO" id="GO:0006914">
    <property type="term" value="P:autophagy"/>
    <property type="evidence" value="ECO:0007669"/>
    <property type="project" value="TreeGrafter"/>
</dbReference>
<keyword evidence="2" id="KW-0472">Membrane</keyword>
<dbReference type="PANTHER" id="PTHR12894">
    <property type="entry name" value="CNH DOMAIN CONTAINING"/>
    <property type="match status" value="1"/>
</dbReference>
<evidence type="ECO:0000313" key="9">
    <source>
        <dbReference type="Proteomes" id="UP000245884"/>
    </source>
</evidence>
<dbReference type="PROSITE" id="PS50236">
    <property type="entry name" value="CHCR"/>
    <property type="match status" value="1"/>
</dbReference>
<dbReference type="PANTHER" id="PTHR12894:SF49">
    <property type="entry name" value="VAM6_VPS39-LIKE PROTEIN"/>
    <property type="match status" value="1"/>
</dbReference>
<dbReference type="InterPro" id="IPR019453">
    <property type="entry name" value="VPS39/TGFA1_Znf"/>
</dbReference>
<dbReference type="GO" id="GO:0034058">
    <property type="term" value="P:endosomal vesicle fusion"/>
    <property type="evidence" value="ECO:0007669"/>
    <property type="project" value="TreeGrafter"/>
</dbReference>
<feature type="region of interest" description="Disordered" evidence="5">
    <location>
        <begin position="558"/>
        <end position="578"/>
    </location>
</feature>
<dbReference type="Pfam" id="PF10366">
    <property type="entry name" value="Vps39_1"/>
    <property type="match status" value="1"/>
</dbReference>
<feature type="domain" description="Vacuolar sorting protein 39/Transforming growth factor beta receptor-associated" evidence="6">
    <location>
        <begin position="146"/>
        <end position="247"/>
    </location>
</feature>
<feature type="region of interest" description="Disordered" evidence="5">
    <location>
        <begin position="59"/>
        <end position="81"/>
    </location>
</feature>
<reference evidence="8 9" key="1">
    <citation type="journal article" date="2018" name="Mol. Biol. Evol.">
        <title>Broad Genomic Sampling Reveals a Smut Pathogenic Ancestry of the Fungal Clade Ustilaginomycotina.</title>
        <authorList>
            <person name="Kijpornyongpan T."/>
            <person name="Mondo S.J."/>
            <person name="Barry K."/>
            <person name="Sandor L."/>
            <person name="Lee J."/>
            <person name="Lipzen A."/>
            <person name="Pangilinan J."/>
            <person name="LaButti K."/>
            <person name="Hainaut M."/>
            <person name="Henrissat B."/>
            <person name="Grigoriev I.V."/>
            <person name="Spatafora J.W."/>
            <person name="Aime M.C."/>
        </authorList>
    </citation>
    <scope>NUCLEOTIDE SEQUENCE [LARGE SCALE GENOMIC DNA]</scope>
    <source>
        <strain evidence="8 9">MCA 5214</strain>
    </source>
</reference>
<evidence type="ECO:0000259" key="6">
    <source>
        <dbReference type="Pfam" id="PF10366"/>
    </source>
</evidence>
<evidence type="ECO:0000256" key="4">
    <source>
        <dbReference type="PROSITE-ProRule" id="PRU01006"/>
    </source>
</evidence>
<comment type="similarity">
    <text evidence="3">Belongs to the VAM6/VPS39 family.</text>
</comment>
<accession>A0A316UU44</accession>
<dbReference type="GO" id="GO:0006886">
    <property type="term" value="P:intracellular protein transport"/>
    <property type="evidence" value="ECO:0007669"/>
    <property type="project" value="UniProtKB-UniRule"/>
</dbReference>
<dbReference type="InterPro" id="IPR032914">
    <property type="entry name" value="Vam6/VPS39/TRAP1"/>
</dbReference>
<protein>
    <recommendedName>
        <fullName evidence="10">Vacuolar sorting protein 39/Transforming growth factor beta receptor-associated domain-containing protein</fullName>
    </recommendedName>
</protein>
<dbReference type="AlphaFoldDB" id="A0A316UU44"/>
<evidence type="ECO:0000313" key="8">
    <source>
        <dbReference type="EMBL" id="PWN28809.1"/>
    </source>
</evidence>
<evidence type="ECO:0008006" key="10">
    <source>
        <dbReference type="Google" id="ProtNLM"/>
    </source>
</evidence>
<feature type="repeat" description="CHCR" evidence="4">
    <location>
        <begin position="258"/>
        <end position="426"/>
    </location>
</feature>
<dbReference type="InterPro" id="IPR000547">
    <property type="entry name" value="Clathrin_H-chain/VPS_repeat"/>
</dbReference>
<dbReference type="GeneID" id="37029499"/>
<sequence length="578" mass="64472">MHAAQVGFEAAVEQWIELDLNPAKVLSIFPESIAGQGLTALPSDWIKVWGEGLEKEAGTDAASLRSATTSPTRSSERDGFDPQILTSRPALEALGRFLADRRRIFKPILEDRLPVTPTPHEAMLSLPSVPLPSMSLQDVTALARVVDTSLFKTFLETKPSLVGPLCRIQNWCEVSEVEEILEAKGKFSELIHLYGGKDMHDRALKLLKKFADEEDDEEEKVGPTIRYLQSLGPEHIGVILENAKWVLAEDRQRGMEIFTADTGKVSQLPRLEVVELLWSIDEDMCAEYLEHIIHQVGDGDPELHERLAHIYLRRVRNHPGESDHGLRLLTFLSQSQQYRPERVLTQLPSEGLWEVRAVLLGKMGRHQGALSILVERIGGEEGRQKAEAYCADVYARRSESGASGEEKNIFLLLFTLYLRTGTKQQAEDGEGSLHLSDLDAALRLLSVHAASMDLSAVLDLLPPLVPLSSLRAFLVKGLQASHRRKFDSSILSSVCKERDSQLDEGLAVLRGRRVKVTQGRTCPVCGKRLGVSVIAVTSRGEVLHYGCRQAQQQQVEREQRDWEIGSKRSPVTKFGELR</sequence>
<proteinExistence type="inferred from homology"/>
<gene>
    <name evidence="8" type="ORF">BDZ90DRAFT_249986</name>
</gene>
<dbReference type="Proteomes" id="UP000245884">
    <property type="component" value="Unassembled WGS sequence"/>
</dbReference>
<evidence type="ECO:0000256" key="2">
    <source>
        <dbReference type="ARBA" id="ARBA00023136"/>
    </source>
</evidence>
<dbReference type="GO" id="GO:0012505">
    <property type="term" value="C:endomembrane system"/>
    <property type="evidence" value="ECO:0007669"/>
    <property type="project" value="UniProtKB-SubCell"/>
</dbReference>
<dbReference type="EMBL" id="KZ819664">
    <property type="protein sequence ID" value="PWN28809.1"/>
    <property type="molecule type" value="Genomic_DNA"/>
</dbReference>
<dbReference type="InterPro" id="IPR019452">
    <property type="entry name" value="VPS39/TGF_beta_rcpt-assoc_1"/>
</dbReference>
<evidence type="ECO:0000259" key="7">
    <source>
        <dbReference type="Pfam" id="PF10367"/>
    </source>
</evidence>
<feature type="domain" description="Vacuolar sorting protein 39/Transforming growth factor beta receptor-associated zinc finger" evidence="7">
    <location>
        <begin position="512"/>
        <end position="550"/>
    </location>
</feature>
<dbReference type="RefSeq" id="XP_025363421.1">
    <property type="nucleotide sequence ID" value="XM_025507676.1"/>
</dbReference>
<dbReference type="OrthoDB" id="5325112at2759"/>
<keyword evidence="9" id="KW-1185">Reference proteome</keyword>
<evidence type="ECO:0000256" key="5">
    <source>
        <dbReference type="SAM" id="MobiDB-lite"/>
    </source>
</evidence>
<dbReference type="STRING" id="1569628.A0A316UU44"/>
<comment type="subcellular location">
    <subcellularLocation>
        <location evidence="1">Endomembrane system</location>
        <topology evidence="1">Peripheral membrane protein</topology>
    </subcellularLocation>
</comment>